<organism evidence="3 4">
    <name type="scientific">Pythium insidiosum</name>
    <name type="common">Pythiosis disease agent</name>
    <dbReference type="NCBI Taxonomy" id="114742"/>
    <lineage>
        <taxon>Eukaryota</taxon>
        <taxon>Sar</taxon>
        <taxon>Stramenopiles</taxon>
        <taxon>Oomycota</taxon>
        <taxon>Peronosporomycetes</taxon>
        <taxon>Pythiales</taxon>
        <taxon>Pythiaceae</taxon>
        <taxon>Pythium</taxon>
    </lineage>
</organism>
<feature type="domain" description="KNTC1 N-terminal" evidence="1">
    <location>
        <begin position="71"/>
        <end position="218"/>
    </location>
</feature>
<dbReference type="Proteomes" id="UP001209570">
    <property type="component" value="Unassembled WGS sequence"/>
</dbReference>
<gene>
    <name evidence="3" type="ORF">P43SY_010560</name>
</gene>
<dbReference type="GO" id="GO:0031267">
    <property type="term" value="F:small GTPase binding"/>
    <property type="evidence" value="ECO:0007669"/>
    <property type="project" value="TreeGrafter"/>
</dbReference>
<dbReference type="GO" id="GO:1903394">
    <property type="term" value="P:protein localization to kinetochore involved in kinetochore assembly"/>
    <property type="evidence" value="ECO:0007669"/>
    <property type="project" value="TreeGrafter"/>
</dbReference>
<sequence length="451" mass="50359">MMPREWGARCVLALPAARDSECGGDGERDGGRRPMALSTASDGRHVAAVCTGRRQLDVVSWTTDTDVQTAAVALPQDVVAVALSACGRFVAVADARGRLHLVTRSGQTLLAYPVSDEPIEAVAFAATNDTLQDLLVLTASGLLLRLGNLALPLLEQSVSQEEALQALAASVRLERVHVGRKRDGERSRIVARRYPTALYVIVANHEHVLSVWRSRVASSSGMERVAAYPTLPGNELVRDMRLVENGRQLAVLSSVSGTLSCIEWDRDGHGQQALKSFVKWVLQRVEVTAKNEDVDTALQFISLIQTRSNDAEVDLNVGFQWTAARLQSNRESEDNASISVMLERLDSMSRHLEEIKYLKTRHSFNISLSMFSEIAFLHQCVELEGNARWWHYFNLLGIQCDHKAFQSERRDLNYIRQLVPTLLVKSNFDYYTILEFTRHYQIDDSYAALVH</sequence>
<accession>A0AAD5Q5W4</accession>
<dbReference type="AlphaFoldDB" id="A0AAD5Q5W4"/>
<dbReference type="Pfam" id="PF24506">
    <property type="entry name" value="KNTC1_N"/>
    <property type="match status" value="1"/>
</dbReference>
<proteinExistence type="predicted"/>
<name>A0AAD5Q5W4_PYTIN</name>
<dbReference type="InterPro" id="IPR055405">
    <property type="entry name" value="ARM_KNTC1_3rd"/>
</dbReference>
<dbReference type="SUPFAM" id="SSF101908">
    <property type="entry name" value="Putative isomerase YbhE"/>
    <property type="match status" value="1"/>
</dbReference>
<dbReference type="Gene3D" id="2.130.10.10">
    <property type="entry name" value="YVTN repeat-like/Quinoprotein amine dehydrogenase"/>
    <property type="match status" value="1"/>
</dbReference>
<dbReference type="InterPro" id="IPR052802">
    <property type="entry name" value="KNTC1"/>
</dbReference>
<dbReference type="GO" id="GO:0000070">
    <property type="term" value="P:mitotic sister chromatid segregation"/>
    <property type="evidence" value="ECO:0007669"/>
    <property type="project" value="TreeGrafter"/>
</dbReference>
<evidence type="ECO:0000259" key="1">
    <source>
        <dbReference type="Pfam" id="PF24506"/>
    </source>
</evidence>
<dbReference type="PANTHER" id="PTHR15688:SF1">
    <property type="entry name" value="KINETOCHORE-ASSOCIATED PROTEIN 1"/>
    <property type="match status" value="1"/>
</dbReference>
<feature type="domain" description="KNTC1 third ARM-repeats" evidence="2">
    <location>
        <begin position="369"/>
        <end position="448"/>
    </location>
</feature>
<keyword evidence="4" id="KW-1185">Reference proteome</keyword>
<protein>
    <submittedName>
        <fullName evidence="3">Uncharacterized protein</fullName>
    </submittedName>
</protein>
<dbReference type="EMBL" id="JAKCXM010000172">
    <property type="protein sequence ID" value="KAJ0399773.1"/>
    <property type="molecule type" value="Genomic_DNA"/>
</dbReference>
<dbReference type="InterPro" id="IPR055402">
    <property type="entry name" value="KNTC1_N"/>
</dbReference>
<dbReference type="PANTHER" id="PTHR15688">
    <property type="entry name" value="KINETOCHORE-ASSOCIATED PROTEIN 1"/>
    <property type="match status" value="1"/>
</dbReference>
<comment type="caution">
    <text evidence="3">The sequence shown here is derived from an EMBL/GenBank/DDBJ whole genome shotgun (WGS) entry which is preliminary data.</text>
</comment>
<dbReference type="Pfam" id="PF24515">
    <property type="entry name" value="ARM_KNTC1_3rd"/>
    <property type="match status" value="1"/>
</dbReference>
<dbReference type="GO" id="GO:0005737">
    <property type="term" value="C:cytoplasm"/>
    <property type="evidence" value="ECO:0007669"/>
    <property type="project" value="TreeGrafter"/>
</dbReference>
<dbReference type="GO" id="GO:1990423">
    <property type="term" value="C:RZZ complex"/>
    <property type="evidence" value="ECO:0007669"/>
    <property type="project" value="TreeGrafter"/>
</dbReference>
<dbReference type="GO" id="GO:0007094">
    <property type="term" value="P:mitotic spindle assembly checkpoint signaling"/>
    <property type="evidence" value="ECO:0007669"/>
    <property type="project" value="TreeGrafter"/>
</dbReference>
<reference evidence="3" key="1">
    <citation type="submission" date="2021-12" db="EMBL/GenBank/DDBJ databases">
        <title>Prjna785345.</title>
        <authorList>
            <person name="Rujirawat T."/>
            <person name="Krajaejun T."/>
        </authorList>
    </citation>
    <scope>NUCLEOTIDE SEQUENCE</scope>
    <source>
        <strain evidence="3">Pi057C3</strain>
    </source>
</reference>
<evidence type="ECO:0000259" key="2">
    <source>
        <dbReference type="Pfam" id="PF24515"/>
    </source>
</evidence>
<dbReference type="InterPro" id="IPR015943">
    <property type="entry name" value="WD40/YVTN_repeat-like_dom_sf"/>
</dbReference>
<evidence type="ECO:0000313" key="4">
    <source>
        <dbReference type="Proteomes" id="UP001209570"/>
    </source>
</evidence>
<evidence type="ECO:0000313" key="3">
    <source>
        <dbReference type="EMBL" id="KAJ0399773.1"/>
    </source>
</evidence>
<dbReference type="GO" id="GO:0005828">
    <property type="term" value="C:kinetochore microtubule"/>
    <property type="evidence" value="ECO:0007669"/>
    <property type="project" value="TreeGrafter"/>
</dbReference>